<keyword evidence="2 6" id="KW-0732">Signal</keyword>
<sequence>MKFLIILIIIISIFFNNVNCSLLGKQVISSKTNQPPLISSVLTLLITNDGDIDYLNVYVNGNFSKENTGGKKNEDMTLTFNGNEIKDYKYQHDGKNGSIDSDLILFRLYGDNIKSGNVSIIYGNGLKSNEMSFQLKSFVSQIKRPDTTGGILELIGNFYFLNDSSKTNSKVFIDSYKQQKKQECQIISIENSKIKCFIDSNLNNIGNPDGDKFQIKITNIYNFLNESSLEFSFAQISIDSTVGIDRINQCQITILGKNFDNKVNFNDLMNPSSIYIKQNDNSLRNCSKPILITNSVLICNLESSSSFQTTIGDELFINGKSLFYIDNINQDSKKNNQNDNQNEDNGRKTSGEIHKLILTVIILSSILIFIFIIVLLVLIFRKTNPNNINSRDYFKLMYCSNELDETTYN</sequence>
<accession>A0AAN7TQB3</accession>
<proteinExistence type="predicted"/>
<feature type="transmembrane region" description="Helical" evidence="5">
    <location>
        <begin position="356"/>
        <end position="380"/>
    </location>
</feature>
<evidence type="ECO:0000256" key="2">
    <source>
        <dbReference type="ARBA" id="ARBA00022729"/>
    </source>
</evidence>
<keyword evidence="8" id="KW-1185">Reference proteome</keyword>
<gene>
    <name evidence="7" type="ORF">RB653_008012</name>
</gene>
<dbReference type="EMBL" id="JAVFKY010000003">
    <property type="protein sequence ID" value="KAK5578342.1"/>
    <property type="molecule type" value="Genomic_DNA"/>
</dbReference>
<dbReference type="PANTHER" id="PTHR31341:SF12">
    <property type="entry name" value="IPT_TIG DOMAIN-CONTAINING PROTEIN"/>
    <property type="match status" value="1"/>
</dbReference>
<comment type="caution">
    <text evidence="7">The sequence shown here is derived from an EMBL/GenBank/DDBJ whole genome shotgun (WGS) entry which is preliminary data.</text>
</comment>
<dbReference type="InterPro" id="IPR052014">
    <property type="entry name" value="Dictyostelium_Tiger"/>
</dbReference>
<evidence type="ECO:0000256" key="1">
    <source>
        <dbReference type="ARBA" id="ARBA00004370"/>
    </source>
</evidence>
<evidence type="ECO:0000256" key="5">
    <source>
        <dbReference type="SAM" id="Phobius"/>
    </source>
</evidence>
<keyword evidence="5" id="KW-0812">Transmembrane</keyword>
<organism evidence="7 8">
    <name type="scientific">Dictyostelium firmibasis</name>
    <dbReference type="NCBI Taxonomy" id="79012"/>
    <lineage>
        <taxon>Eukaryota</taxon>
        <taxon>Amoebozoa</taxon>
        <taxon>Evosea</taxon>
        <taxon>Eumycetozoa</taxon>
        <taxon>Dictyostelia</taxon>
        <taxon>Dictyosteliales</taxon>
        <taxon>Dictyosteliaceae</taxon>
        <taxon>Dictyostelium</taxon>
    </lineage>
</organism>
<dbReference type="GO" id="GO:0016020">
    <property type="term" value="C:membrane"/>
    <property type="evidence" value="ECO:0007669"/>
    <property type="project" value="UniProtKB-SubCell"/>
</dbReference>
<evidence type="ECO:0000256" key="6">
    <source>
        <dbReference type="SAM" id="SignalP"/>
    </source>
</evidence>
<feature type="signal peptide" evidence="6">
    <location>
        <begin position="1"/>
        <end position="20"/>
    </location>
</feature>
<keyword evidence="3 5" id="KW-0472">Membrane</keyword>
<reference evidence="7 8" key="1">
    <citation type="submission" date="2023-11" db="EMBL/GenBank/DDBJ databases">
        <title>Dfirmibasis_genome.</title>
        <authorList>
            <person name="Edelbroek B."/>
            <person name="Kjellin J."/>
            <person name="Jerlstrom-Hultqvist J."/>
            <person name="Soderbom F."/>
        </authorList>
    </citation>
    <scope>NUCLEOTIDE SEQUENCE [LARGE SCALE GENOMIC DNA]</scope>
    <source>
        <strain evidence="7 8">TNS-C-14</strain>
    </source>
</reference>
<name>A0AAN7TQB3_9MYCE</name>
<evidence type="ECO:0000313" key="7">
    <source>
        <dbReference type="EMBL" id="KAK5578342.1"/>
    </source>
</evidence>
<keyword evidence="5" id="KW-1133">Transmembrane helix</keyword>
<feature type="chain" id="PRO_5042873192" description="IPT/TIG domain-containing protein" evidence="6">
    <location>
        <begin position="21"/>
        <end position="409"/>
    </location>
</feature>
<evidence type="ECO:0000256" key="3">
    <source>
        <dbReference type="ARBA" id="ARBA00023136"/>
    </source>
</evidence>
<evidence type="ECO:0000256" key="4">
    <source>
        <dbReference type="ARBA" id="ARBA00023180"/>
    </source>
</evidence>
<comment type="subcellular location">
    <subcellularLocation>
        <location evidence="1">Membrane</location>
    </subcellularLocation>
</comment>
<dbReference type="PANTHER" id="PTHR31341">
    <property type="entry name" value="IPT/TIG DOMAIN-CONTAINING PROTEIN-RELATED-RELATED"/>
    <property type="match status" value="1"/>
</dbReference>
<evidence type="ECO:0000313" key="8">
    <source>
        <dbReference type="Proteomes" id="UP001344447"/>
    </source>
</evidence>
<dbReference type="Proteomes" id="UP001344447">
    <property type="component" value="Unassembled WGS sequence"/>
</dbReference>
<evidence type="ECO:0008006" key="9">
    <source>
        <dbReference type="Google" id="ProtNLM"/>
    </source>
</evidence>
<dbReference type="AlphaFoldDB" id="A0AAN7TQB3"/>
<protein>
    <recommendedName>
        <fullName evidence="9">IPT/TIG domain-containing protein</fullName>
    </recommendedName>
</protein>
<keyword evidence="4" id="KW-0325">Glycoprotein</keyword>